<evidence type="ECO:0008006" key="3">
    <source>
        <dbReference type="Google" id="ProtNLM"/>
    </source>
</evidence>
<proteinExistence type="predicted"/>
<dbReference type="PROSITE" id="PS51257">
    <property type="entry name" value="PROKAR_LIPOPROTEIN"/>
    <property type="match status" value="1"/>
</dbReference>
<evidence type="ECO:0000313" key="2">
    <source>
        <dbReference type="Proteomes" id="UP000642180"/>
    </source>
</evidence>
<dbReference type="EMBL" id="BMDI01000003">
    <property type="protein sequence ID" value="GGI21451.1"/>
    <property type="molecule type" value="Genomic_DNA"/>
</dbReference>
<dbReference type="Proteomes" id="UP000642180">
    <property type="component" value="Unassembled WGS sequence"/>
</dbReference>
<protein>
    <recommendedName>
        <fullName evidence="3">Lipoprotein</fullName>
    </recommendedName>
</protein>
<name>A0A8J3B0N3_9BURK</name>
<reference evidence="2" key="1">
    <citation type="journal article" date="2019" name="Int. J. Syst. Evol. Microbiol.">
        <title>The Global Catalogue of Microorganisms (GCM) 10K type strain sequencing project: providing services to taxonomists for standard genome sequencing and annotation.</title>
        <authorList>
            <consortium name="The Broad Institute Genomics Platform"/>
            <consortium name="The Broad Institute Genome Sequencing Center for Infectious Disease"/>
            <person name="Wu L."/>
            <person name="Ma J."/>
        </authorList>
    </citation>
    <scope>NUCLEOTIDE SEQUENCE [LARGE SCALE GENOMIC DNA]</scope>
    <source>
        <strain evidence="2">CCM 2767</strain>
    </source>
</reference>
<organism evidence="1 2">
    <name type="scientific">Oxalicibacterium faecigallinarum</name>
    <dbReference type="NCBI Taxonomy" id="573741"/>
    <lineage>
        <taxon>Bacteria</taxon>
        <taxon>Pseudomonadati</taxon>
        <taxon>Pseudomonadota</taxon>
        <taxon>Betaproteobacteria</taxon>
        <taxon>Burkholderiales</taxon>
        <taxon>Oxalobacteraceae</taxon>
        <taxon>Oxalicibacterium</taxon>
    </lineage>
</organism>
<keyword evidence="2" id="KW-1185">Reference proteome</keyword>
<comment type="caution">
    <text evidence="1">The sequence shown here is derived from an EMBL/GenBank/DDBJ whole genome shotgun (WGS) entry which is preliminary data.</text>
</comment>
<gene>
    <name evidence="1" type="ORF">GCM10008066_29130</name>
</gene>
<dbReference type="AlphaFoldDB" id="A0A8J3B0N3"/>
<evidence type="ECO:0000313" key="1">
    <source>
        <dbReference type="EMBL" id="GGI21451.1"/>
    </source>
</evidence>
<sequence>MMKTHFPILVISTLLIAGCSESQSTEKQAQVKKEKVVQITLQTVIRQGGTVCSQMRSMQKVQVMERVNNPYVQMPPDCHIAAQPIPVQIHGDDPMGFVVVFNENGRGLVQKKDLETMQIRN</sequence>
<accession>A0A8J3B0N3</accession>